<dbReference type="RefSeq" id="WP_304561982.1">
    <property type="nucleotide sequence ID" value="NZ_JAUQSZ010000010.1"/>
</dbReference>
<feature type="region of interest" description="Disordered" evidence="1">
    <location>
        <begin position="164"/>
        <end position="183"/>
    </location>
</feature>
<dbReference type="EMBL" id="JAUQSZ010000010">
    <property type="protein sequence ID" value="MDO7843525.1"/>
    <property type="molecule type" value="Genomic_DNA"/>
</dbReference>
<accession>A0ABT9A114</accession>
<evidence type="ECO:0008006" key="4">
    <source>
        <dbReference type="Google" id="ProtNLM"/>
    </source>
</evidence>
<comment type="caution">
    <text evidence="2">The sequence shown here is derived from an EMBL/GenBank/DDBJ whole genome shotgun (WGS) entry which is preliminary data.</text>
</comment>
<evidence type="ECO:0000313" key="2">
    <source>
        <dbReference type="EMBL" id="MDO7843525.1"/>
    </source>
</evidence>
<dbReference type="PROSITE" id="PS51257">
    <property type="entry name" value="PROKAR_LIPOPROTEIN"/>
    <property type="match status" value="1"/>
</dbReference>
<feature type="region of interest" description="Disordered" evidence="1">
    <location>
        <begin position="50"/>
        <end position="70"/>
    </location>
</feature>
<organism evidence="2 3">
    <name type="scientific">Sphingomonas immobilis</name>
    <dbReference type="NCBI Taxonomy" id="3063997"/>
    <lineage>
        <taxon>Bacteria</taxon>
        <taxon>Pseudomonadati</taxon>
        <taxon>Pseudomonadota</taxon>
        <taxon>Alphaproteobacteria</taxon>
        <taxon>Sphingomonadales</taxon>
        <taxon>Sphingomonadaceae</taxon>
        <taxon>Sphingomonas</taxon>
    </lineage>
</organism>
<keyword evidence="3" id="KW-1185">Reference proteome</keyword>
<evidence type="ECO:0000313" key="3">
    <source>
        <dbReference type="Proteomes" id="UP001176468"/>
    </source>
</evidence>
<evidence type="ECO:0000256" key="1">
    <source>
        <dbReference type="SAM" id="MobiDB-lite"/>
    </source>
</evidence>
<protein>
    <recommendedName>
        <fullName evidence="4">DUF3153 domain-containing protein</fullName>
    </recommendedName>
</protein>
<name>A0ABT9A114_9SPHN</name>
<dbReference type="Proteomes" id="UP001176468">
    <property type="component" value="Unassembled WGS sequence"/>
</dbReference>
<reference evidence="2" key="1">
    <citation type="submission" date="2023-07" db="EMBL/GenBank/DDBJ databases">
        <authorList>
            <person name="Kim M.K."/>
        </authorList>
    </citation>
    <scope>NUCLEOTIDE SEQUENCE</scope>
    <source>
        <strain evidence="2">CA1-15</strain>
    </source>
</reference>
<proteinExistence type="predicted"/>
<feature type="compositionally biased region" description="Gly residues" evidence="1">
    <location>
        <begin position="168"/>
        <end position="183"/>
    </location>
</feature>
<gene>
    <name evidence="2" type="ORF">Q5H94_14420</name>
</gene>
<sequence length="235" mass="24698">MARLLRTMAALLAPLVLTGCLLSPGKFVSTLRIDADRHFTFTYVGEVIDAEPDTDGGGSSSSDDKPSPEEVKEKAEKAAAKKAEADAKYRALAVTLSKEAGYRKVAYLGDGKFAVDYSVSGTLDHIFIWPFNLDGEVIIPFVAIELRQDGVVRVKAPAFANDEKKSSMGGGMPGMPSGGGGGSKADGVFTLDTNAEIVSQNNEDGAKTAGGRKTIAWKVTPATKDAPSAVLKLSK</sequence>